<accession>A0A845SHL7</accession>
<reference evidence="2 3" key="2">
    <citation type="submission" date="2020-02" db="EMBL/GenBank/DDBJ databases">
        <title>The new genus of Enterobacteriales.</title>
        <authorList>
            <person name="Kim I.S."/>
        </authorList>
    </citation>
    <scope>NUCLEOTIDE SEQUENCE [LARGE SCALE GENOMIC DNA]</scope>
    <source>
        <strain evidence="2 3">SAP-6</strain>
    </source>
</reference>
<evidence type="ECO:0000259" key="1">
    <source>
        <dbReference type="SMART" id="SM00849"/>
    </source>
</evidence>
<dbReference type="Gene3D" id="3.60.15.10">
    <property type="entry name" value="Ribonuclease Z/Hydroxyacylglutathione hydrolase-like"/>
    <property type="match status" value="1"/>
</dbReference>
<sequence length="284" mass="31706">MAFYDGRIEHKRLYGEEENWLDDGAFILGTATYAIFEGAEAVVYDTHMTLDHAAVIRATLEKQGVTSIRVVMSHWHTDHVAGNAVFSDCEIISCDLTRQRLIEHREELENGSPPIKPLVLPTTTFTDRLDLTVGSITLELRQIDIHSADGTLVLIPSLGLVLAGDTLEDTLTYVTEPGRLAIHLRELARFRRWDFQWILPNHGRYEMIAAGGYQRDLIAATERYLEQLIRLAGQPELADLPLVEFAAGSLATGAVAWFAPYEEVHRHNIRCVLKAAGEKPAPAP</sequence>
<comment type="caution">
    <text evidence="2">The sequence shown here is derived from an EMBL/GenBank/DDBJ whole genome shotgun (WGS) entry which is preliminary data.</text>
</comment>
<evidence type="ECO:0000313" key="3">
    <source>
        <dbReference type="Proteomes" id="UP000461443"/>
    </source>
</evidence>
<protein>
    <submittedName>
        <fullName evidence="2">MBL fold metallo-hydrolase</fullName>
    </submittedName>
</protein>
<name>A0A845SHL7_9GAMM</name>
<dbReference type="SUPFAM" id="SSF56281">
    <property type="entry name" value="Metallo-hydrolase/oxidoreductase"/>
    <property type="match status" value="1"/>
</dbReference>
<dbReference type="SMART" id="SM00849">
    <property type="entry name" value="Lactamase_B"/>
    <property type="match status" value="1"/>
</dbReference>
<keyword evidence="2" id="KW-0378">Hydrolase</keyword>
<evidence type="ECO:0000313" key="2">
    <source>
        <dbReference type="EMBL" id="NDL62168.1"/>
    </source>
</evidence>
<dbReference type="EMBL" id="WUBS01000003">
    <property type="protein sequence ID" value="NDL62168.1"/>
    <property type="molecule type" value="Genomic_DNA"/>
</dbReference>
<dbReference type="GO" id="GO:0016787">
    <property type="term" value="F:hydrolase activity"/>
    <property type="evidence" value="ECO:0007669"/>
    <property type="project" value="UniProtKB-KW"/>
</dbReference>
<dbReference type="Proteomes" id="UP000461443">
    <property type="component" value="Unassembled WGS sequence"/>
</dbReference>
<keyword evidence="3" id="KW-1185">Reference proteome</keyword>
<dbReference type="InterPro" id="IPR001279">
    <property type="entry name" value="Metallo-B-lactamas"/>
</dbReference>
<proteinExistence type="predicted"/>
<dbReference type="Pfam" id="PF00753">
    <property type="entry name" value="Lactamase_B"/>
    <property type="match status" value="1"/>
</dbReference>
<gene>
    <name evidence="2" type="ORF">GRH90_05275</name>
</gene>
<organism evidence="2 3">
    <name type="scientific">Acerihabitans arboris</name>
    <dbReference type="NCBI Taxonomy" id="2691583"/>
    <lineage>
        <taxon>Bacteria</taxon>
        <taxon>Pseudomonadati</taxon>
        <taxon>Pseudomonadota</taxon>
        <taxon>Gammaproteobacteria</taxon>
        <taxon>Enterobacterales</taxon>
        <taxon>Pectobacteriaceae</taxon>
        <taxon>Acerihabitans</taxon>
    </lineage>
</organism>
<dbReference type="InterPro" id="IPR036866">
    <property type="entry name" value="RibonucZ/Hydroxyglut_hydro"/>
</dbReference>
<dbReference type="AlphaFoldDB" id="A0A845SHL7"/>
<feature type="domain" description="Metallo-beta-lactamase" evidence="1">
    <location>
        <begin position="29"/>
        <end position="202"/>
    </location>
</feature>
<reference evidence="2 3" key="1">
    <citation type="submission" date="2019-12" db="EMBL/GenBank/DDBJ databases">
        <authorList>
            <person name="Lee S.D."/>
        </authorList>
    </citation>
    <scope>NUCLEOTIDE SEQUENCE [LARGE SCALE GENOMIC DNA]</scope>
    <source>
        <strain evidence="2 3">SAP-6</strain>
    </source>
</reference>